<dbReference type="Proteomes" id="UP000215002">
    <property type="component" value="Chromosome"/>
</dbReference>
<dbReference type="InterPro" id="IPR006694">
    <property type="entry name" value="Fatty_acid_hydroxylase"/>
</dbReference>
<keyword evidence="4 5" id="KW-0472">Membrane</keyword>
<feature type="transmembrane region" description="Helical" evidence="5">
    <location>
        <begin position="12"/>
        <end position="34"/>
    </location>
</feature>
<evidence type="ECO:0000313" key="7">
    <source>
        <dbReference type="EMBL" id="ASU36677.1"/>
    </source>
</evidence>
<keyword evidence="8" id="KW-1185">Reference proteome</keyword>
<proteinExistence type="predicted"/>
<feature type="transmembrane region" description="Helical" evidence="5">
    <location>
        <begin position="60"/>
        <end position="83"/>
    </location>
</feature>
<evidence type="ECO:0000256" key="1">
    <source>
        <dbReference type="ARBA" id="ARBA00004370"/>
    </source>
</evidence>
<dbReference type="PANTHER" id="PTHR11863">
    <property type="entry name" value="STEROL DESATURASE"/>
    <property type="match status" value="1"/>
</dbReference>
<dbReference type="Pfam" id="PF04116">
    <property type="entry name" value="FA_hydroxylase"/>
    <property type="match status" value="1"/>
</dbReference>
<evidence type="ECO:0000259" key="6">
    <source>
        <dbReference type="Pfam" id="PF04116"/>
    </source>
</evidence>
<dbReference type="AlphaFoldDB" id="A0A223P3J2"/>
<feature type="domain" description="Fatty acid hydroxylase" evidence="6">
    <location>
        <begin position="103"/>
        <end position="237"/>
    </location>
</feature>
<dbReference type="RefSeq" id="WP_094572664.1">
    <property type="nucleotide sequence ID" value="NZ_CP022743.1"/>
</dbReference>
<organism evidence="7 8">
    <name type="scientific">Mucilaginibacter xinganensis</name>
    <dbReference type="NCBI Taxonomy" id="1234841"/>
    <lineage>
        <taxon>Bacteria</taxon>
        <taxon>Pseudomonadati</taxon>
        <taxon>Bacteroidota</taxon>
        <taxon>Sphingobacteriia</taxon>
        <taxon>Sphingobacteriales</taxon>
        <taxon>Sphingobacteriaceae</taxon>
        <taxon>Mucilaginibacter</taxon>
    </lineage>
</organism>
<dbReference type="GO" id="GO:0016491">
    <property type="term" value="F:oxidoreductase activity"/>
    <property type="evidence" value="ECO:0007669"/>
    <property type="project" value="InterPro"/>
</dbReference>
<evidence type="ECO:0000256" key="3">
    <source>
        <dbReference type="ARBA" id="ARBA00022989"/>
    </source>
</evidence>
<keyword evidence="3 5" id="KW-1133">Transmembrane helix</keyword>
<dbReference type="GO" id="GO:0016020">
    <property type="term" value="C:membrane"/>
    <property type="evidence" value="ECO:0007669"/>
    <property type="project" value="UniProtKB-SubCell"/>
</dbReference>
<evidence type="ECO:0000256" key="4">
    <source>
        <dbReference type="ARBA" id="ARBA00023136"/>
    </source>
</evidence>
<evidence type="ECO:0000313" key="8">
    <source>
        <dbReference type="Proteomes" id="UP000215002"/>
    </source>
</evidence>
<keyword evidence="2 5" id="KW-0812">Transmembrane</keyword>
<feature type="transmembrane region" description="Helical" evidence="5">
    <location>
        <begin position="95"/>
        <end position="115"/>
    </location>
</feature>
<dbReference type="OrthoDB" id="9770329at2"/>
<dbReference type="GO" id="GO:0005506">
    <property type="term" value="F:iron ion binding"/>
    <property type="evidence" value="ECO:0007669"/>
    <property type="project" value="InterPro"/>
</dbReference>
<evidence type="ECO:0000256" key="2">
    <source>
        <dbReference type="ARBA" id="ARBA00022692"/>
    </source>
</evidence>
<protein>
    <recommendedName>
        <fullName evidence="6">Fatty acid hydroxylase domain-containing protein</fullName>
    </recommendedName>
</protein>
<dbReference type="InterPro" id="IPR050307">
    <property type="entry name" value="Sterol_Desaturase_Related"/>
</dbReference>
<evidence type="ECO:0000256" key="5">
    <source>
        <dbReference type="SAM" id="Phobius"/>
    </source>
</evidence>
<dbReference type="EMBL" id="CP022743">
    <property type="protein sequence ID" value="ASU36677.1"/>
    <property type="molecule type" value="Genomic_DNA"/>
</dbReference>
<comment type="subcellular location">
    <subcellularLocation>
        <location evidence="1">Membrane</location>
    </subcellularLocation>
</comment>
<dbReference type="GO" id="GO:0008610">
    <property type="term" value="P:lipid biosynthetic process"/>
    <property type="evidence" value="ECO:0007669"/>
    <property type="project" value="InterPro"/>
</dbReference>
<sequence length="283" mass="33693">MQALYSYDTLNVLFNISIRYLLFTGLFYLFFYVWKNKKYWYSKIQQKYPDKQHIFREIKYSFFTVLIFGLIITLTIIAGAKGLTLVYAPINKYGYVYYFISILLMILLHDTYFYWTHRLMHWKPLFKYVHKTHHLSINPTPFAAYAFHPLEAVVEVSIIPLISFTIPHHASAIVVFGFYSLLLNVAGHLGYELFPKGFASHKIFKWHNTSTHHNMHHRLVKCNYGLYLNFWDRIMHTNHPEYEDSFNRIVEQREEGKIIRDQLKESKKTGLTFAGRDEALPEL</sequence>
<accession>A0A223P3J2</accession>
<gene>
    <name evidence="7" type="ORF">MuYL_4794</name>
</gene>
<reference evidence="7 8" key="1">
    <citation type="submission" date="2017-08" db="EMBL/GenBank/DDBJ databases">
        <title>Complete genome sequence of Mucilaginibacter sp. strain BJC16-A31.</title>
        <authorList>
            <consortium name="Henan University of Science and Technology"/>
            <person name="You X."/>
        </authorList>
    </citation>
    <scope>NUCLEOTIDE SEQUENCE [LARGE SCALE GENOMIC DNA]</scope>
    <source>
        <strain evidence="7 8">BJC16-A31</strain>
    </source>
</reference>
<dbReference type="KEGG" id="muc:MuYL_4794"/>
<name>A0A223P3J2_9SPHI</name>